<dbReference type="NCBIfam" id="NF006618">
    <property type="entry name" value="PRK09185.1"/>
    <property type="match status" value="1"/>
</dbReference>
<dbReference type="InterPro" id="IPR014031">
    <property type="entry name" value="Ketoacyl_synth_C"/>
</dbReference>
<dbReference type="Gene3D" id="3.40.47.10">
    <property type="match status" value="2"/>
</dbReference>
<dbReference type="InterPro" id="IPR014030">
    <property type="entry name" value="Ketoacyl_synth_N"/>
</dbReference>
<dbReference type="HOGENOM" id="CLU_000022_69_0_4"/>
<protein>
    <submittedName>
        <fullName evidence="5">Putative 3-oxoacyl-[acyl-carrier-protein] synthase</fullName>
    </submittedName>
</protein>
<evidence type="ECO:0000259" key="4">
    <source>
        <dbReference type="PROSITE" id="PS52004"/>
    </source>
</evidence>
<dbReference type="OrthoDB" id="9808669at2"/>
<dbReference type="InterPro" id="IPR018201">
    <property type="entry name" value="Ketoacyl_synth_AS"/>
</dbReference>
<comment type="similarity">
    <text evidence="1 3">Belongs to the thiolase-like superfamily. Beta-ketoacyl-ACP synthases family.</text>
</comment>
<name>W0PM65_ADVMD</name>
<evidence type="ECO:0000256" key="2">
    <source>
        <dbReference type="ARBA" id="ARBA00022679"/>
    </source>
</evidence>
<evidence type="ECO:0000256" key="1">
    <source>
        <dbReference type="ARBA" id="ARBA00008467"/>
    </source>
</evidence>
<dbReference type="PANTHER" id="PTHR11712">
    <property type="entry name" value="POLYKETIDE SYNTHASE-RELATED"/>
    <property type="match status" value="1"/>
</dbReference>
<proteinExistence type="inferred from homology"/>
<dbReference type="GO" id="GO:0006633">
    <property type="term" value="P:fatty acid biosynthetic process"/>
    <property type="evidence" value="ECO:0007669"/>
    <property type="project" value="InterPro"/>
</dbReference>
<dbReference type="InterPro" id="IPR016039">
    <property type="entry name" value="Thiolase-like"/>
</dbReference>
<sequence length="397" mass="41901">MRSYLSPPATVSALGLTFADTMQALLNTTVTPLAPETQWVPGKTIYTARPSVAPPPLPAGTPPHFDTHNNRLLWQAASQLQTRIEHARTQYGGQRIGVIIGTTTTGVDDNYPAFQAFARDGHWDRDLYQHERQLLSAPADFLAHHFGLSGPVYSISTACTSGARAIITAHRLLASDLCDAVVCGGVDSLAHLTINGFDSLQALSAGIANPFSVNRDGINIGEAAALFVMTRQEGDGLPLLGYGNSADAWHMSSPDPKATGAILAIRQALENAGCKAEDIGWVNLHGTATELNDSMESLAMASCFAQGVPCTSTKPLTGHTLGAAGALEAALLWGVIDGRHNPEGRLPAQHWDGQADPALPSIALTDSQSTWQKQPRIGMSLSFAFGGNNAVLILGQA</sequence>
<dbReference type="InterPro" id="IPR020841">
    <property type="entry name" value="PKS_Beta-ketoAc_synthase_dom"/>
</dbReference>
<keyword evidence="6" id="KW-1185">Reference proteome</keyword>
<dbReference type="CDD" id="cd00834">
    <property type="entry name" value="KAS_I_II"/>
    <property type="match status" value="1"/>
</dbReference>
<evidence type="ECO:0000313" key="6">
    <source>
        <dbReference type="Proteomes" id="UP000019095"/>
    </source>
</evidence>
<dbReference type="GO" id="GO:0004315">
    <property type="term" value="F:3-oxoacyl-[acyl-carrier-protein] synthase activity"/>
    <property type="evidence" value="ECO:0007669"/>
    <property type="project" value="InterPro"/>
</dbReference>
<organism evidence="5 6">
    <name type="scientific">Advenella mimigardefordensis (strain DSM 17166 / LMG 22922 / DPN7)</name>
    <dbReference type="NCBI Taxonomy" id="1247726"/>
    <lineage>
        <taxon>Bacteria</taxon>
        <taxon>Pseudomonadati</taxon>
        <taxon>Pseudomonadota</taxon>
        <taxon>Betaproteobacteria</taxon>
        <taxon>Burkholderiales</taxon>
        <taxon>Alcaligenaceae</taxon>
    </lineage>
</organism>
<dbReference type="InterPro" id="IPR000794">
    <property type="entry name" value="Beta-ketoacyl_synthase"/>
</dbReference>
<reference evidence="5 6" key="1">
    <citation type="journal article" date="2014" name="Microbiology">
        <title>Unravelling the complete genome sequence of Advenella mimigardefordensis strain DPN7T and novel insights in the catabolism of the xenobiotic polythioester precursor 3,3'-dithiodipropionate.</title>
        <authorList>
            <person name="Wubbeler J.H."/>
            <person name="Hiessl S."/>
            <person name="Schuldes J."/>
            <person name="Thurmer A."/>
            <person name="Daniel R."/>
            <person name="Steinbuchel A."/>
        </authorList>
    </citation>
    <scope>NUCLEOTIDE SEQUENCE [LARGE SCALE GENOMIC DNA]</scope>
    <source>
        <strain evidence="6">DSM 17166 / LMG 22922 / DPN7</strain>
    </source>
</reference>
<dbReference type="PROSITE" id="PS52004">
    <property type="entry name" value="KS3_2"/>
    <property type="match status" value="1"/>
</dbReference>
<dbReference type="Pfam" id="PF00109">
    <property type="entry name" value="ketoacyl-synt"/>
    <property type="match status" value="1"/>
</dbReference>
<dbReference type="EMBL" id="CP003915">
    <property type="protein sequence ID" value="AHG66098.1"/>
    <property type="molecule type" value="Genomic_DNA"/>
</dbReference>
<dbReference type="SUPFAM" id="SSF53901">
    <property type="entry name" value="Thiolase-like"/>
    <property type="match status" value="1"/>
</dbReference>
<gene>
    <name evidence="5" type="ORF">MIM_c40470</name>
</gene>
<dbReference type="Pfam" id="PF02801">
    <property type="entry name" value="Ketoacyl-synt_C"/>
    <property type="match status" value="1"/>
</dbReference>
<dbReference type="eggNOG" id="COG0304">
    <property type="taxonomic scope" value="Bacteria"/>
</dbReference>
<dbReference type="PATRIC" id="fig|1247726.3.peg.4470"/>
<dbReference type="STRING" id="1247726.MIM_c40470"/>
<keyword evidence="2 3" id="KW-0808">Transferase</keyword>
<dbReference type="PANTHER" id="PTHR11712:SF320">
    <property type="entry name" value="BETA-KETOACYL SYNTHASE"/>
    <property type="match status" value="1"/>
</dbReference>
<feature type="domain" description="Ketosynthase family 3 (KS3)" evidence="4">
    <location>
        <begin position="1"/>
        <end position="396"/>
    </location>
</feature>
<evidence type="ECO:0000256" key="3">
    <source>
        <dbReference type="RuleBase" id="RU003694"/>
    </source>
</evidence>
<dbReference type="RefSeq" id="WP_025374792.1">
    <property type="nucleotide sequence ID" value="NZ_CP003915.1"/>
</dbReference>
<dbReference type="KEGG" id="amim:MIM_c40470"/>
<dbReference type="PROSITE" id="PS00606">
    <property type="entry name" value="KS3_1"/>
    <property type="match status" value="1"/>
</dbReference>
<dbReference type="SMART" id="SM00825">
    <property type="entry name" value="PKS_KS"/>
    <property type="match status" value="1"/>
</dbReference>
<dbReference type="GO" id="GO:0005829">
    <property type="term" value="C:cytosol"/>
    <property type="evidence" value="ECO:0007669"/>
    <property type="project" value="TreeGrafter"/>
</dbReference>
<dbReference type="Proteomes" id="UP000019095">
    <property type="component" value="Chromosome"/>
</dbReference>
<accession>W0PM65</accession>
<dbReference type="AlphaFoldDB" id="W0PM65"/>
<evidence type="ECO:0000313" key="5">
    <source>
        <dbReference type="EMBL" id="AHG66098.1"/>
    </source>
</evidence>